<feature type="transmembrane region" description="Helical" evidence="2">
    <location>
        <begin position="142"/>
        <end position="168"/>
    </location>
</feature>
<evidence type="ECO:0000313" key="4">
    <source>
        <dbReference type="Proteomes" id="UP001642464"/>
    </source>
</evidence>
<gene>
    <name evidence="3" type="ORF">SCF082_LOCUS52066</name>
</gene>
<comment type="caution">
    <text evidence="3">The sequence shown here is derived from an EMBL/GenBank/DDBJ whole genome shotgun (WGS) entry which is preliminary data.</text>
</comment>
<protein>
    <submittedName>
        <fullName evidence="3">Telomere_reg-2 domain-containing protein</fullName>
    </submittedName>
</protein>
<evidence type="ECO:0000256" key="2">
    <source>
        <dbReference type="SAM" id="Phobius"/>
    </source>
</evidence>
<evidence type="ECO:0000256" key="1">
    <source>
        <dbReference type="SAM" id="Coils"/>
    </source>
</evidence>
<keyword evidence="2" id="KW-1133">Transmembrane helix</keyword>
<reference evidence="3 4" key="1">
    <citation type="submission" date="2024-02" db="EMBL/GenBank/DDBJ databases">
        <authorList>
            <person name="Chen Y."/>
            <person name="Shah S."/>
            <person name="Dougan E. K."/>
            <person name="Thang M."/>
            <person name="Chan C."/>
        </authorList>
    </citation>
    <scope>NUCLEOTIDE SEQUENCE [LARGE SCALE GENOMIC DNA]</scope>
</reference>
<dbReference type="Proteomes" id="UP001642464">
    <property type="component" value="Unassembled WGS sequence"/>
</dbReference>
<organism evidence="3 4">
    <name type="scientific">Durusdinium trenchii</name>
    <dbReference type="NCBI Taxonomy" id="1381693"/>
    <lineage>
        <taxon>Eukaryota</taxon>
        <taxon>Sar</taxon>
        <taxon>Alveolata</taxon>
        <taxon>Dinophyceae</taxon>
        <taxon>Suessiales</taxon>
        <taxon>Symbiodiniaceae</taxon>
        <taxon>Durusdinium</taxon>
    </lineage>
</organism>
<keyword evidence="4" id="KW-1185">Reference proteome</keyword>
<dbReference type="Gene3D" id="1.20.1170.10">
    <property type="match status" value="1"/>
</dbReference>
<proteinExistence type="predicted"/>
<keyword evidence="2" id="KW-0812">Transmembrane</keyword>
<sequence>MAHPELDGSKRPPHSAQDLDVTVLAFAQWLSEMKLRSNSSLQQMLAEMGIIRNGITTNNTDLTEFKRNTATVQQQMQSQISDLRDKLTDAYTEIANMKKTKSQFEQEVHAECQSLSEQLQFRASMVWAVDWRLIRLGTSFTSLLFAMVLTALVAAGVTGVGAGTYLTWDKYPKPFIVKQILAKLPGLLSKSLAGSPCSVDSIDFSTGCVFTIKLGGVRIGNLEPYKSPNLVKIESIWIKVDVKSFIKSGFKELVVDSLWLDGLVLTVEKRTLQSSNVTDLVALLKDKDDKEVDGDGTAPSGLGENLQGVVSNVVDTASKITQGAMDVAKGVKKEPPEEKKKLQVIVKQLEMTRISLEGVSAIYSENQTPTVHLAVKDIKLKDFSRQKTRPDQLVRLILKQIIFSSLNAVGGLSAIFVETAGSSSWWLLEQMGGALATAGTVVTSAGDAVISVGSCAYCKVASLFQAETSAEAVKVA</sequence>
<accession>A0ABP0SIT7</accession>
<feature type="coiled-coil region" evidence="1">
    <location>
        <begin position="80"/>
        <end position="107"/>
    </location>
</feature>
<keyword evidence="1" id="KW-0175">Coiled coil</keyword>
<dbReference type="EMBL" id="CAXAMM010043907">
    <property type="protein sequence ID" value="CAK9112288.1"/>
    <property type="molecule type" value="Genomic_DNA"/>
</dbReference>
<keyword evidence="2" id="KW-0472">Membrane</keyword>
<name>A0ABP0SIT7_9DINO</name>
<evidence type="ECO:0000313" key="3">
    <source>
        <dbReference type="EMBL" id="CAK9112288.1"/>
    </source>
</evidence>